<dbReference type="GO" id="GO:0051539">
    <property type="term" value="F:4 iron, 4 sulfur cluster binding"/>
    <property type="evidence" value="ECO:0007669"/>
    <property type="project" value="UniProtKB-KW"/>
</dbReference>
<evidence type="ECO:0000256" key="7">
    <source>
        <dbReference type="ARBA" id="ARBA00023004"/>
    </source>
</evidence>
<dbReference type="GO" id="GO:0005737">
    <property type="term" value="C:cytoplasm"/>
    <property type="evidence" value="ECO:0007669"/>
    <property type="project" value="UniProtKB-SubCell"/>
</dbReference>
<dbReference type="Proteomes" id="UP000268321">
    <property type="component" value="Unassembled WGS sequence"/>
</dbReference>
<accession>A0A4P9Z7B3</accession>
<dbReference type="InterPro" id="IPR007785">
    <property type="entry name" value="Anamorsin"/>
</dbReference>
<dbReference type="Pfam" id="PF05093">
    <property type="entry name" value="CIAPIN1"/>
    <property type="match status" value="1"/>
</dbReference>
<dbReference type="InterPro" id="IPR046408">
    <property type="entry name" value="CIAPIN1"/>
</dbReference>
<proteinExistence type="inferred from homology"/>
<comment type="similarity">
    <text evidence="3">Belongs to the anamorsin family.</text>
</comment>
<evidence type="ECO:0000313" key="12">
    <source>
        <dbReference type="Proteomes" id="UP000268321"/>
    </source>
</evidence>
<evidence type="ECO:0000313" key="11">
    <source>
        <dbReference type="EMBL" id="RKP28573.1"/>
    </source>
</evidence>
<organism evidence="11 12">
    <name type="scientific">Metschnikowia bicuspidata</name>
    <dbReference type="NCBI Taxonomy" id="27322"/>
    <lineage>
        <taxon>Eukaryota</taxon>
        <taxon>Fungi</taxon>
        <taxon>Dikarya</taxon>
        <taxon>Ascomycota</taxon>
        <taxon>Saccharomycotina</taxon>
        <taxon>Pichiomycetes</taxon>
        <taxon>Metschnikowiaceae</taxon>
        <taxon>Metschnikowia</taxon>
    </lineage>
</organism>
<feature type="domain" description="Anamorsin C-terminal" evidence="10">
    <location>
        <begin position="40"/>
        <end position="157"/>
    </location>
</feature>
<comment type="subcellular location">
    <subcellularLocation>
        <location evidence="2">Cytoplasm</location>
    </subcellularLocation>
</comment>
<evidence type="ECO:0000256" key="3">
    <source>
        <dbReference type="ARBA" id="ARBA00008169"/>
    </source>
</evidence>
<name>A0A4P9Z7B3_9ASCO</name>
<keyword evidence="9" id="KW-0496">Mitochondrion</keyword>
<dbReference type="OrthoDB" id="311633at2759"/>
<dbReference type="PANTHER" id="PTHR13273:SF14">
    <property type="entry name" value="ANAMORSIN"/>
    <property type="match status" value="1"/>
</dbReference>
<comment type="cofactor">
    <cofactor evidence="1">
        <name>[4Fe-4S] cluster</name>
        <dbReference type="ChEBI" id="CHEBI:49883"/>
    </cofactor>
</comment>
<keyword evidence="8" id="KW-0411">Iron-sulfur</keyword>
<keyword evidence="12" id="KW-1185">Reference proteome</keyword>
<protein>
    <submittedName>
        <fullName evidence="11">DUF689-domain-containing protein</fullName>
    </submittedName>
</protein>
<evidence type="ECO:0000256" key="2">
    <source>
        <dbReference type="ARBA" id="ARBA00004496"/>
    </source>
</evidence>
<evidence type="ECO:0000256" key="6">
    <source>
        <dbReference type="ARBA" id="ARBA00022723"/>
    </source>
</evidence>
<evidence type="ECO:0000256" key="1">
    <source>
        <dbReference type="ARBA" id="ARBA00001966"/>
    </source>
</evidence>
<keyword evidence="6" id="KW-0479">Metal-binding</keyword>
<dbReference type="EMBL" id="ML004828">
    <property type="protein sequence ID" value="RKP28573.1"/>
    <property type="molecule type" value="Genomic_DNA"/>
</dbReference>
<keyword evidence="4" id="KW-0004">4Fe-4S</keyword>
<evidence type="ECO:0000256" key="4">
    <source>
        <dbReference type="ARBA" id="ARBA00022485"/>
    </source>
</evidence>
<gene>
    <name evidence="11" type="ORF">METBISCDRAFT_29031</name>
</gene>
<dbReference type="GO" id="GO:0046872">
    <property type="term" value="F:metal ion binding"/>
    <property type="evidence" value="ECO:0007669"/>
    <property type="project" value="UniProtKB-KW"/>
</dbReference>
<evidence type="ECO:0000259" key="10">
    <source>
        <dbReference type="Pfam" id="PF05093"/>
    </source>
</evidence>
<dbReference type="PANTHER" id="PTHR13273">
    <property type="entry name" value="ANAMORSIN"/>
    <property type="match status" value="1"/>
</dbReference>
<evidence type="ECO:0000256" key="8">
    <source>
        <dbReference type="ARBA" id="ARBA00023014"/>
    </source>
</evidence>
<keyword evidence="7" id="KW-0408">Iron</keyword>
<evidence type="ECO:0000256" key="5">
    <source>
        <dbReference type="ARBA" id="ARBA00022490"/>
    </source>
</evidence>
<sequence>MKRRLEGTKLSYFGEDSEDELIDEADLLASANKLSVTDIIFPKKCELPDGKKRRKACKDCTCGLKEQEEANDVKTRNLQETILGKMMQLATLEAIEIEERLIKSSIKFSEEELTEIDFTDGGKTGGCGSCALGDAFRCDGCPYLGLPPFKPGEAVNLDSFSEDI</sequence>
<evidence type="ECO:0000256" key="9">
    <source>
        <dbReference type="ARBA" id="ARBA00023128"/>
    </source>
</evidence>
<reference evidence="12" key="1">
    <citation type="journal article" date="2018" name="Nat. Microbiol.">
        <title>Leveraging single-cell genomics to expand the fungal tree of life.</title>
        <authorList>
            <person name="Ahrendt S.R."/>
            <person name="Quandt C.A."/>
            <person name="Ciobanu D."/>
            <person name="Clum A."/>
            <person name="Salamov A."/>
            <person name="Andreopoulos B."/>
            <person name="Cheng J.F."/>
            <person name="Woyke T."/>
            <person name="Pelin A."/>
            <person name="Henrissat B."/>
            <person name="Reynolds N.K."/>
            <person name="Benny G.L."/>
            <person name="Smith M.E."/>
            <person name="James T.Y."/>
            <person name="Grigoriev I.V."/>
        </authorList>
    </citation>
    <scope>NUCLEOTIDE SEQUENCE [LARGE SCALE GENOMIC DNA]</scope>
    <source>
        <strain evidence="12">Baker2002</strain>
    </source>
</reference>
<keyword evidence="5" id="KW-0963">Cytoplasm</keyword>
<dbReference type="GO" id="GO:0016226">
    <property type="term" value="P:iron-sulfur cluster assembly"/>
    <property type="evidence" value="ECO:0007669"/>
    <property type="project" value="InterPro"/>
</dbReference>
<dbReference type="AlphaFoldDB" id="A0A4P9Z7B3"/>